<organism evidence="2 3">
    <name type="scientific">Brassica napus</name>
    <name type="common">Rape</name>
    <dbReference type="NCBI Taxonomy" id="3708"/>
    <lineage>
        <taxon>Eukaryota</taxon>
        <taxon>Viridiplantae</taxon>
        <taxon>Streptophyta</taxon>
        <taxon>Embryophyta</taxon>
        <taxon>Tracheophyta</taxon>
        <taxon>Spermatophyta</taxon>
        <taxon>Magnoliopsida</taxon>
        <taxon>eudicotyledons</taxon>
        <taxon>Gunneridae</taxon>
        <taxon>Pentapetalae</taxon>
        <taxon>rosids</taxon>
        <taxon>malvids</taxon>
        <taxon>Brassicales</taxon>
        <taxon>Brassicaceae</taxon>
        <taxon>Brassiceae</taxon>
        <taxon>Brassica</taxon>
    </lineage>
</organism>
<protein>
    <submittedName>
        <fullName evidence="1">(rape) hypothetical protein</fullName>
    </submittedName>
    <submittedName>
        <fullName evidence="2">BnaC06g40300D protein</fullName>
    </submittedName>
</protein>
<proteinExistence type="predicted"/>
<evidence type="ECO:0000313" key="1">
    <source>
        <dbReference type="EMBL" id="CAF2065858.1"/>
    </source>
</evidence>
<dbReference type="EMBL" id="HG994370">
    <property type="protein sequence ID" value="CAF2065858.1"/>
    <property type="molecule type" value="Genomic_DNA"/>
</dbReference>
<dbReference type="Proteomes" id="UP000028999">
    <property type="component" value="Unassembled WGS sequence"/>
</dbReference>
<evidence type="ECO:0000313" key="2">
    <source>
        <dbReference type="EMBL" id="CDY39952.1"/>
    </source>
</evidence>
<dbReference type="PaxDb" id="3708-A0A078HQ46"/>
<reference evidence="2 3" key="1">
    <citation type="journal article" date="2014" name="Science">
        <title>Plant genetics. Early allopolyploid evolution in the post-Neolithic Brassica napus oilseed genome.</title>
        <authorList>
            <person name="Chalhoub B."/>
            <person name="Denoeud F."/>
            <person name="Liu S."/>
            <person name="Parkin I.A."/>
            <person name="Tang H."/>
            <person name="Wang X."/>
            <person name="Chiquet J."/>
            <person name="Belcram H."/>
            <person name="Tong C."/>
            <person name="Samans B."/>
            <person name="Correa M."/>
            <person name="Da Silva C."/>
            <person name="Just J."/>
            <person name="Falentin C."/>
            <person name="Koh C.S."/>
            <person name="Le Clainche I."/>
            <person name="Bernard M."/>
            <person name="Bento P."/>
            <person name="Noel B."/>
            <person name="Labadie K."/>
            <person name="Alberti A."/>
            <person name="Charles M."/>
            <person name="Arnaud D."/>
            <person name="Guo H."/>
            <person name="Daviaud C."/>
            <person name="Alamery S."/>
            <person name="Jabbari K."/>
            <person name="Zhao M."/>
            <person name="Edger P.P."/>
            <person name="Chelaifa H."/>
            <person name="Tack D."/>
            <person name="Lassalle G."/>
            <person name="Mestiri I."/>
            <person name="Schnel N."/>
            <person name="Le Paslier M.C."/>
            <person name="Fan G."/>
            <person name="Renault V."/>
            <person name="Bayer P.E."/>
            <person name="Golicz A.A."/>
            <person name="Manoli S."/>
            <person name="Lee T.H."/>
            <person name="Thi V.H."/>
            <person name="Chalabi S."/>
            <person name="Hu Q."/>
            <person name="Fan C."/>
            <person name="Tollenaere R."/>
            <person name="Lu Y."/>
            <person name="Battail C."/>
            <person name="Shen J."/>
            <person name="Sidebottom C.H."/>
            <person name="Wang X."/>
            <person name="Canaguier A."/>
            <person name="Chauveau A."/>
            <person name="Berard A."/>
            <person name="Deniot G."/>
            <person name="Guan M."/>
            <person name="Liu Z."/>
            <person name="Sun F."/>
            <person name="Lim Y.P."/>
            <person name="Lyons E."/>
            <person name="Town C.D."/>
            <person name="Bancroft I."/>
            <person name="Wang X."/>
            <person name="Meng J."/>
            <person name="Ma J."/>
            <person name="Pires J.C."/>
            <person name="King G.J."/>
            <person name="Brunel D."/>
            <person name="Delourme R."/>
            <person name="Renard M."/>
            <person name="Aury J.M."/>
            <person name="Adams K.L."/>
            <person name="Batley J."/>
            <person name="Snowdon R.J."/>
            <person name="Tost J."/>
            <person name="Edwards D."/>
            <person name="Zhou Y."/>
            <person name="Hua W."/>
            <person name="Sharpe A.G."/>
            <person name="Paterson A.H."/>
            <person name="Guan C."/>
            <person name="Wincker P."/>
        </authorList>
    </citation>
    <scope>NUCLEOTIDE SEQUENCE [LARGE SCALE GENOMIC DNA]</scope>
    <source>
        <strain evidence="3">cv. Darmor-bzh</strain>
    </source>
</reference>
<gene>
    <name evidence="2" type="primary">BnaC06g40300D</name>
    <name evidence="1" type="ORF">DARMORV10_C06P53820.1</name>
    <name evidence="2" type="ORF">GSBRNA2T00068832001</name>
</gene>
<dbReference type="AlphaFoldDB" id="A0A078HQ46"/>
<sequence length="107" mass="12037">MPPNLRSVLVQASRVGRDVGSRRNFGSYLGNDETKGGRGRRVFGGGSQTSDKINLFGKYLTYGYCAVTGWAIIQMIEYRRTIDKDFAESRGLESETTFRDVLRWFGA</sequence>
<reference evidence="2" key="2">
    <citation type="submission" date="2014-06" db="EMBL/GenBank/DDBJ databases">
        <authorList>
            <person name="Genoscope - CEA"/>
        </authorList>
    </citation>
    <scope>NUCLEOTIDE SEQUENCE</scope>
</reference>
<dbReference type="Proteomes" id="UP001295469">
    <property type="component" value="Chromosome C06"/>
</dbReference>
<name>A0A078HQ46_BRANA</name>
<dbReference type="EMBL" id="LK032461">
    <property type="protein sequence ID" value="CDY39952.1"/>
    <property type="molecule type" value="Genomic_DNA"/>
</dbReference>
<keyword evidence="3" id="KW-1185">Reference proteome</keyword>
<reference evidence="1" key="3">
    <citation type="submission" date="2021-01" db="EMBL/GenBank/DDBJ databases">
        <authorList>
            <consortium name="Genoscope - CEA"/>
            <person name="William W."/>
        </authorList>
    </citation>
    <scope>NUCLEOTIDE SEQUENCE</scope>
</reference>
<dbReference type="Gramene" id="CDY39952">
    <property type="protein sequence ID" value="CDY39952"/>
    <property type="gene ID" value="GSBRNA2T00068832001"/>
</dbReference>
<evidence type="ECO:0000313" key="3">
    <source>
        <dbReference type="Proteomes" id="UP000028999"/>
    </source>
</evidence>
<accession>A0A078HQ46</accession>